<comment type="caution">
    <text evidence="3">The sequence shown here is derived from an EMBL/GenBank/DDBJ whole genome shotgun (WGS) entry which is preliminary data.</text>
</comment>
<feature type="region of interest" description="Disordered" evidence="1">
    <location>
        <begin position="191"/>
        <end position="232"/>
    </location>
</feature>
<feature type="compositionally biased region" description="Polar residues" evidence="1">
    <location>
        <begin position="220"/>
        <end position="230"/>
    </location>
</feature>
<keyword evidence="4" id="KW-1185">Reference proteome</keyword>
<sequence>MLALRNATFEIRFKEDFATAESIRELVSMSTRVIHYSGHGVPNQLVLESDDDIGIANKMSSTQLRDLITTGGAPNLDLVFVSACHSFATGHAFVQAGAKHVVCVTQNDRVLDKAAKQFTYQFYFNLVAGKTVQEAFDIGRQVLKTDLHEDSLAQNESEKFLLLPEDERHDVVLFPARRKMDFERALSLKTNQTGNINTSDNDNNNNNNTSNKGSNNSSGQATPNSGSGANFVNDLTEKRSLRSTFKILTIDSPLFSATK</sequence>
<dbReference type="Proteomes" id="UP000023152">
    <property type="component" value="Unassembled WGS sequence"/>
</dbReference>
<dbReference type="OrthoDB" id="443688at2759"/>
<protein>
    <recommendedName>
        <fullName evidence="2">CHAT domain-containing protein</fullName>
    </recommendedName>
</protein>
<organism evidence="3 4">
    <name type="scientific">Reticulomyxa filosa</name>
    <dbReference type="NCBI Taxonomy" id="46433"/>
    <lineage>
        <taxon>Eukaryota</taxon>
        <taxon>Sar</taxon>
        <taxon>Rhizaria</taxon>
        <taxon>Retaria</taxon>
        <taxon>Foraminifera</taxon>
        <taxon>Monothalamids</taxon>
        <taxon>Reticulomyxidae</taxon>
        <taxon>Reticulomyxa</taxon>
    </lineage>
</organism>
<evidence type="ECO:0000313" key="4">
    <source>
        <dbReference type="Proteomes" id="UP000023152"/>
    </source>
</evidence>
<gene>
    <name evidence="3" type="ORF">RFI_24470</name>
</gene>
<evidence type="ECO:0000256" key="1">
    <source>
        <dbReference type="SAM" id="MobiDB-lite"/>
    </source>
</evidence>
<dbReference type="AlphaFoldDB" id="X6MIP0"/>
<reference evidence="3 4" key="1">
    <citation type="journal article" date="2013" name="Curr. Biol.">
        <title>The Genome of the Foraminiferan Reticulomyxa filosa.</title>
        <authorList>
            <person name="Glockner G."/>
            <person name="Hulsmann N."/>
            <person name="Schleicher M."/>
            <person name="Noegel A.A."/>
            <person name="Eichinger L."/>
            <person name="Gallinger C."/>
            <person name="Pawlowski J."/>
            <person name="Sierra R."/>
            <person name="Euteneuer U."/>
            <person name="Pillet L."/>
            <person name="Moustafa A."/>
            <person name="Platzer M."/>
            <person name="Groth M."/>
            <person name="Szafranski K."/>
            <person name="Schliwa M."/>
        </authorList>
    </citation>
    <scope>NUCLEOTIDE SEQUENCE [LARGE SCALE GENOMIC DNA]</scope>
</reference>
<evidence type="ECO:0000259" key="2">
    <source>
        <dbReference type="Pfam" id="PF12770"/>
    </source>
</evidence>
<dbReference type="EMBL" id="ASPP01020981">
    <property type="protein sequence ID" value="ETO12905.1"/>
    <property type="molecule type" value="Genomic_DNA"/>
</dbReference>
<feature type="domain" description="CHAT" evidence="2">
    <location>
        <begin position="10"/>
        <end position="138"/>
    </location>
</feature>
<dbReference type="Pfam" id="PF12770">
    <property type="entry name" value="CHAT"/>
    <property type="match status" value="1"/>
</dbReference>
<feature type="non-terminal residue" evidence="3">
    <location>
        <position position="259"/>
    </location>
</feature>
<name>X6MIP0_RETFI</name>
<evidence type="ECO:0000313" key="3">
    <source>
        <dbReference type="EMBL" id="ETO12905.1"/>
    </source>
</evidence>
<proteinExistence type="predicted"/>
<feature type="compositionally biased region" description="Low complexity" evidence="1">
    <location>
        <begin position="193"/>
        <end position="219"/>
    </location>
</feature>
<dbReference type="InterPro" id="IPR024983">
    <property type="entry name" value="CHAT_dom"/>
</dbReference>
<accession>X6MIP0</accession>